<sequence length="715" mass="77269">MATRSLDGFSIFGLVVVILAMVPVLFPLRIKLGVRVTRQLTKWGQWTRLIGGSSPPGGDSQSSTTAVIASEDDPHEHPPSSTAKQSSNWTVTLNLTTSPPLAVLVLLATTTINGSVIRSGIVGDGDSKPYDVLVLFISLVSLQHAYIATALDSTGALRSLAFFVANHTSGSGPRLYFVLYCFFFVFGAIFGNDPIILSGTAFLTYFLKHCGITDPTAWIFMEFVASNIASAVLVSSNPTNVLLAQAFDLNFITGFTKFTIIPSVVSAIVGYVVLYTMFKCLTVSNTHGTSSPSVKEDPHQEPRQSSTRIPKSDPTSFGARRSLLELAKSLFRWIPRANYIPDKLHQPIVNPRSVLVDPQGAFFHGTLMITTLLLLVGITFVKNASVWQVTMPAGILALIRDIICDMRSQYRKSSRSTDEALELERNPIRLDSSKIAGPILADALHGKRDEDPAVSFPQPVVPAPLRLVKSATPTIAQPPVQANLTRSASSASGCIPELTHTLIAGVTSPPSFEWHSQSSASKGTTRRSPGWNVAGCIERLARRFPCTSQTIQHLPLPLVPFAMAMFILISALSHLGWVAVFARWLASVCTSPAVTVYTVGFIGSLVLCPFMGTNIGATILMVRVISDEGFVGAEGVRSDGRILRAAIFGTAMASNIGAFSLTIPSSLAGLLWHQILSQKGIHIRNRHFIAWNFLPLILLSLVAFSIVLVEVLFVF</sequence>
<evidence type="ECO:0000256" key="4">
    <source>
        <dbReference type="ARBA" id="ARBA00022692"/>
    </source>
</evidence>
<feature type="compositionally biased region" description="Low complexity" evidence="7">
    <location>
        <begin position="51"/>
        <end position="63"/>
    </location>
</feature>
<feature type="domain" description="Citrate transporter-like" evidence="9">
    <location>
        <begin position="146"/>
        <end position="376"/>
    </location>
</feature>
<dbReference type="EMBL" id="LAVV01004643">
    <property type="protein sequence ID" value="KNZ61336.1"/>
    <property type="molecule type" value="Genomic_DNA"/>
</dbReference>
<accession>A0A0L6VKR2</accession>
<dbReference type="GO" id="GO:0005886">
    <property type="term" value="C:plasma membrane"/>
    <property type="evidence" value="ECO:0007669"/>
    <property type="project" value="UniProtKB-SubCell"/>
</dbReference>
<proteinExistence type="predicted"/>
<feature type="region of interest" description="Disordered" evidence="7">
    <location>
        <begin position="287"/>
        <end position="316"/>
    </location>
</feature>
<organism evidence="10 11">
    <name type="scientific">Puccinia sorghi</name>
    <dbReference type="NCBI Taxonomy" id="27349"/>
    <lineage>
        <taxon>Eukaryota</taxon>
        <taxon>Fungi</taxon>
        <taxon>Dikarya</taxon>
        <taxon>Basidiomycota</taxon>
        <taxon>Pucciniomycotina</taxon>
        <taxon>Pucciniomycetes</taxon>
        <taxon>Pucciniales</taxon>
        <taxon>Pucciniaceae</taxon>
        <taxon>Puccinia</taxon>
    </lineage>
</organism>
<feature type="transmembrane region" description="Helical" evidence="8">
    <location>
        <begin position="255"/>
        <end position="278"/>
    </location>
</feature>
<keyword evidence="4 8" id="KW-0812">Transmembrane</keyword>
<gene>
    <name evidence="10" type="ORF">VP01_1417g3</name>
</gene>
<evidence type="ECO:0000256" key="6">
    <source>
        <dbReference type="ARBA" id="ARBA00023136"/>
    </source>
</evidence>
<feature type="transmembrane region" description="Helical" evidence="8">
    <location>
        <begin position="558"/>
        <end position="582"/>
    </location>
</feature>
<reference evidence="10 11" key="1">
    <citation type="submission" date="2015-08" db="EMBL/GenBank/DDBJ databases">
        <title>Next Generation Sequencing and Analysis of the Genome of Puccinia sorghi L Schw, the Causal Agent of Maize Common Rust.</title>
        <authorList>
            <person name="Rochi L."/>
            <person name="Burguener G."/>
            <person name="Darino M."/>
            <person name="Turjanski A."/>
            <person name="Kreff E."/>
            <person name="Dieguez M.J."/>
            <person name="Sacco F."/>
        </authorList>
    </citation>
    <scope>NUCLEOTIDE SEQUENCE [LARGE SCALE GENOMIC DNA]</scope>
    <source>
        <strain evidence="10 11">RO10H11247</strain>
    </source>
</reference>
<dbReference type="AlphaFoldDB" id="A0A0L6VKR2"/>
<dbReference type="GO" id="GO:0055085">
    <property type="term" value="P:transmembrane transport"/>
    <property type="evidence" value="ECO:0007669"/>
    <property type="project" value="InterPro"/>
</dbReference>
<evidence type="ECO:0000256" key="8">
    <source>
        <dbReference type="SAM" id="Phobius"/>
    </source>
</evidence>
<evidence type="ECO:0000256" key="5">
    <source>
        <dbReference type="ARBA" id="ARBA00022989"/>
    </source>
</evidence>
<feature type="transmembrane region" description="Helical" evidence="8">
    <location>
        <begin position="6"/>
        <end position="28"/>
    </location>
</feature>
<comment type="subcellular location">
    <subcellularLocation>
        <location evidence="1">Cell membrane</location>
        <topology evidence="1">Multi-pass membrane protein</topology>
    </subcellularLocation>
</comment>
<feature type="transmembrane region" description="Helical" evidence="8">
    <location>
        <begin position="217"/>
        <end position="235"/>
    </location>
</feature>
<dbReference type="PANTHER" id="PTHR43302">
    <property type="entry name" value="TRANSPORTER ARSB-RELATED"/>
    <property type="match status" value="1"/>
</dbReference>
<evidence type="ECO:0000259" key="9">
    <source>
        <dbReference type="Pfam" id="PF03600"/>
    </source>
</evidence>
<evidence type="ECO:0000313" key="10">
    <source>
        <dbReference type="EMBL" id="KNZ61336.1"/>
    </source>
</evidence>
<feature type="transmembrane region" description="Helical" evidence="8">
    <location>
        <begin position="688"/>
        <end position="714"/>
    </location>
</feature>
<dbReference type="VEuPathDB" id="FungiDB:VP01_1417g3"/>
<dbReference type="InterPro" id="IPR004680">
    <property type="entry name" value="Cit_transptr-like_dom"/>
</dbReference>
<dbReference type="OrthoDB" id="442352at2759"/>
<keyword evidence="2" id="KW-0813">Transport</keyword>
<feature type="transmembrane region" description="Helical" evidence="8">
    <location>
        <begin position="361"/>
        <end position="380"/>
    </location>
</feature>
<dbReference type="Pfam" id="PF03600">
    <property type="entry name" value="CitMHS"/>
    <property type="match status" value="1"/>
</dbReference>
<keyword evidence="5 8" id="KW-1133">Transmembrane helix</keyword>
<feature type="region of interest" description="Disordered" evidence="7">
    <location>
        <begin position="51"/>
        <end position="86"/>
    </location>
</feature>
<keyword evidence="3" id="KW-1003">Cell membrane</keyword>
<feature type="transmembrane region" description="Helical" evidence="8">
    <location>
        <begin position="132"/>
        <end position="151"/>
    </location>
</feature>
<feature type="transmembrane region" description="Helical" evidence="8">
    <location>
        <begin position="177"/>
        <end position="205"/>
    </location>
</feature>
<feature type="compositionally biased region" description="Polar residues" evidence="7">
    <location>
        <begin position="303"/>
        <end position="315"/>
    </location>
</feature>
<name>A0A0L6VKR2_9BASI</name>
<feature type="transmembrane region" description="Helical" evidence="8">
    <location>
        <begin position="594"/>
        <end position="622"/>
    </location>
</feature>
<feature type="transmembrane region" description="Helical" evidence="8">
    <location>
        <begin position="642"/>
        <end position="668"/>
    </location>
</feature>
<dbReference type="PANTHER" id="PTHR43302:SF5">
    <property type="entry name" value="TRANSPORTER ARSB-RELATED"/>
    <property type="match status" value="1"/>
</dbReference>
<keyword evidence="11" id="KW-1185">Reference proteome</keyword>
<evidence type="ECO:0000256" key="3">
    <source>
        <dbReference type="ARBA" id="ARBA00022475"/>
    </source>
</evidence>
<dbReference type="STRING" id="27349.A0A0L6VKR2"/>
<protein>
    <recommendedName>
        <fullName evidence="9">Citrate transporter-like domain-containing protein</fullName>
    </recommendedName>
</protein>
<keyword evidence="6 8" id="KW-0472">Membrane</keyword>
<dbReference type="Proteomes" id="UP000037035">
    <property type="component" value="Unassembled WGS sequence"/>
</dbReference>
<evidence type="ECO:0000256" key="2">
    <source>
        <dbReference type="ARBA" id="ARBA00022448"/>
    </source>
</evidence>
<evidence type="ECO:0000256" key="1">
    <source>
        <dbReference type="ARBA" id="ARBA00004651"/>
    </source>
</evidence>
<evidence type="ECO:0000256" key="7">
    <source>
        <dbReference type="SAM" id="MobiDB-lite"/>
    </source>
</evidence>
<evidence type="ECO:0000313" key="11">
    <source>
        <dbReference type="Proteomes" id="UP000037035"/>
    </source>
</evidence>
<comment type="caution">
    <text evidence="10">The sequence shown here is derived from an EMBL/GenBank/DDBJ whole genome shotgun (WGS) entry which is preliminary data.</text>
</comment>